<evidence type="ECO:0000256" key="6">
    <source>
        <dbReference type="ARBA" id="ARBA00023034"/>
    </source>
</evidence>
<comment type="similarity">
    <text evidence="2 9">Belongs to the sulfotransferase 2 family.</text>
</comment>
<dbReference type="OrthoDB" id="2019940at2759"/>
<comment type="caution">
    <text evidence="10">The sequence shown here is derived from an EMBL/GenBank/DDBJ whole genome shotgun (WGS) entry which is preliminary data.</text>
</comment>
<keyword evidence="5" id="KW-1133">Transmembrane helix</keyword>
<dbReference type="GO" id="GO:0016051">
    <property type="term" value="P:carbohydrate biosynthetic process"/>
    <property type="evidence" value="ECO:0007669"/>
    <property type="project" value="InterPro"/>
</dbReference>
<evidence type="ECO:0000256" key="7">
    <source>
        <dbReference type="ARBA" id="ARBA00023136"/>
    </source>
</evidence>
<dbReference type="InterPro" id="IPR005331">
    <property type="entry name" value="Sulfotransferase"/>
</dbReference>
<evidence type="ECO:0000256" key="1">
    <source>
        <dbReference type="ARBA" id="ARBA00004323"/>
    </source>
</evidence>
<keyword evidence="9" id="KW-0735">Signal-anchor</keyword>
<dbReference type="GO" id="GO:0000139">
    <property type="term" value="C:Golgi membrane"/>
    <property type="evidence" value="ECO:0007669"/>
    <property type="project" value="UniProtKB-SubCell"/>
</dbReference>
<evidence type="ECO:0000313" key="11">
    <source>
        <dbReference type="Proteomes" id="UP000749559"/>
    </source>
</evidence>
<dbReference type="Pfam" id="PF03567">
    <property type="entry name" value="Sulfotransfer_2"/>
    <property type="match status" value="1"/>
</dbReference>
<gene>
    <name evidence="10" type="ORF">OFUS_LOCUS14026</name>
</gene>
<evidence type="ECO:0000313" key="10">
    <source>
        <dbReference type="EMBL" id="CAH1788512.1"/>
    </source>
</evidence>
<sequence>MLNITGMKKHFKACCIVLLGIYISKTLLSYIQSNTVRISPSPARSNTKHVDNASNGNRYLEKPRNLLITSLSRNLSTSLCNKSKVRSKSMFTGNMLIDETHKLLYCFVPKVGCTTWRKIFAVLSDEAIRNKTNGNPENIDEDPHYGLHFKTMKDYNSSQQEVIIKSYYKFMFVREPFERLISAYIDKFYVPEPDGFWKAWGKLIINKYRVNASVASKSCGHDVSFDEFLSHSFSKIEQSDISGGNTHWTSIQQICNPCGINYDYIGHMETMKRDTELILEQANVSHLITQHKAGISKIKQNLHFSEKALVESANCLNTTDAIQRIINTLTYKGFLPFNSTISEYIKNLKLNSTSIDVKRRNEYMIKQFSSKLDDILSKAWENKLKSNASAQDSFKENCLARLKKSNIIRKISSEKIKRFLEYYYLDFELFGYNSSIYS</sequence>
<dbReference type="Gene3D" id="3.40.50.300">
    <property type="entry name" value="P-loop containing nucleotide triphosphate hydrolases"/>
    <property type="match status" value="1"/>
</dbReference>
<evidence type="ECO:0000256" key="8">
    <source>
        <dbReference type="ARBA" id="ARBA00023180"/>
    </source>
</evidence>
<dbReference type="Proteomes" id="UP000749559">
    <property type="component" value="Unassembled WGS sequence"/>
</dbReference>
<evidence type="ECO:0000256" key="5">
    <source>
        <dbReference type="ARBA" id="ARBA00022989"/>
    </source>
</evidence>
<keyword evidence="3 9" id="KW-0808">Transferase</keyword>
<evidence type="ECO:0000256" key="3">
    <source>
        <dbReference type="ARBA" id="ARBA00022679"/>
    </source>
</evidence>
<keyword evidence="4" id="KW-0812">Transmembrane</keyword>
<dbReference type="EMBL" id="CAIIXF020000007">
    <property type="protein sequence ID" value="CAH1788512.1"/>
    <property type="molecule type" value="Genomic_DNA"/>
</dbReference>
<keyword evidence="9" id="KW-0119">Carbohydrate metabolism</keyword>
<evidence type="ECO:0000256" key="4">
    <source>
        <dbReference type="ARBA" id="ARBA00022692"/>
    </source>
</evidence>
<organism evidence="10 11">
    <name type="scientific">Owenia fusiformis</name>
    <name type="common">Polychaete worm</name>
    <dbReference type="NCBI Taxonomy" id="6347"/>
    <lineage>
        <taxon>Eukaryota</taxon>
        <taxon>Metazoa</taxon>
        <taxon>Spiralia</taxon>
        <taxon>Lophotrochozoa</taxon>
        <taxon>Annelida</taxon>
        <taxon>Polychaeta</taxon>
        <taxon>Sedentaria</taxon>
        <taxon>Canalipalpata</taxon>
        <taxon>Sabellida</taxon>
        <taxon>Oweniida</taxon>
        <taxon>Oweniidae</taxon>
        <taxon>Owenia</taxon>
    </lineage>
</organism>
<dbReference type="GO" id="GO:0008146">
    <property type="term" value="F:sulfotransferase activity"/>
    <property type="evidence" value="ECO:0007669"/>
    <property type="project" value="InterPro"/>
</dbReference>
<keyword evidence="6 9" id="KW-0333">Golgi apparatus</keyword>
<evidence type="ECO:0000256" key="9">
    <source>
        <dbReference type="RuleBase" id="RU364020"/>
    </source>
</evidence>
<evidence type="ECO:0000256" key="2">
    <source>
        <dbReference type="ARBA" id="ARBA00006339"/>
    </source>
</evidence>
<dbReference type="EC" id="2.8.2.-" evidence="9"/>
<protein>
    <recommendedName>
        <fullName evidence="9">Carbohydrate sulfotransferase</fullName>
        <ecNumber evidence="9">2.8.2.-</ecNumber>
    </recommendedName>
</protein>
<keyword evidence="8 9" id="KW-0325">Glycoprotein</keyword>
<keyword evidence="11" id="KW-1185">Reference proteome</keyword>
<keyword evidence="7" id="KW-0472">Membrane</keyword>
<dbReference type="InterPro" id="IPR027417">
    <property type="entry name" value="P-loop_NTPase"/>
</dbReference>
<dbReference type="PANTHER" id="PTHR12137">
    <property type="entry name" value="CARBOHYDRATE SULFOTRANSFERASE"/>
    <property type="match status" value="1"/>
</dbReference>
<dbReference type="InterPro" id="IPR018011">
    <property type="entry name" value="Carb_sulfotrans_8-10"/>
</dbReference>
<dbReference type="AlphaFoldDB" id="A0A8J1Y3V1"/>
<dbReference type="PANTHER" id="PTHR12137:SF54">
    <property type="entry name" value="CARBOHYDRATE SULFOTRANSFERASE"/>
    <property type="match status" value="1"/>
</dbReference>
<reference evidence="10" key="1">
    <citation type="submission" date="2022-03" db="EMBL/GenBank/DDBJ databases">
        <authorList>
            <person name="Martin C."/>
        </authorList>
    </citation>
    <scope>NUCLEOTIDE SEQUENCE</scope>
</reference>
<name>A0A8J1Y3V1_OWEFU</name>
<comment type="subcellular location">
    <subcellularLocation>
        <location evidence="1 9">Golgi apparatus membrane</location>
        <topology evidence="1 9">Single-pass type II membrane protein</topology>
    </subcellularLocation>
</comment>
<accession>A0A8J1Y3V1</accession>
<proteinExistence type="inferred from homology"/>